<proteinExistence type="predicted"/>
<keyword evidence="2" id="KW-0677">Repeat</keyword>
<gene>
    <name evidence="7" type="ORF">BpHYR1_025677</name>
</gene>
<feature type="domain" description="EF-hand" evidence="6">
    <location>
        <begin position="81"/>
        <end position="162"/>
    </location>
</feature>
<name>A0A3M7SGZ6_BRAPC</name>
<dbReference type="Pfam" id="PF13499">
    <property type="entry name" value="EF-hand_7"/>
    <property type="match status" value="1"/>
</dbReference>
<comment type="caution">
    <text evidence="7">The sequence shown here is derived from an EMBL/GenBank/DDBJ whole genome shotgun (WGS) entry which is preliminary data.</text>
</comment>
<feature type="region of interest" description="Disordered" evidence="4">
    <location>
        <begin position="29"/>
        <end position="48"/>
    </location>
</feature>
<evidence type="ECO:0000256" key="1">
    <source>
        <dbReference type="ARBA" id="ARBA00022729"/>
    </source>
</evidence>
<dbReference type="OrthoDB" id="289247at2759"/>
<dbReference type="Gene3D" id="1.10.238.10">
    <property type="entry name" value="EF-hand"/>
    <property type="match status" value="1"/>
</dbReference>
<dbReference type="InterPro" id="IPR018247">
    <property type="entry name" value="EF_Hand_1_Ca_BS"/>
</dbReference>
<keyword evidence="1 5" id="KW-0732">Signal</keyword>
<feature type="signal peptide" evidence="5">
    <location>
        <begin position="1"/>
        <end position="20"/>
    </location>
</feature>
<evidence type="ECO:0000313" key="7">
    <source>
        <dbReference type="EMBL" id="RNA35042.1"/>
    </source>
</evidence>
<evidence type="ECO:0000256" key="3">
    <source>
        <dbReference type="ARBA" id="ARBA00022837"/>
    </source>
</evidence>
<dbReference type="InterPro" id="IPR052110">
    <property type="entry name" value="MCFD2-like"/>
</dbReference>
<organism evidence="7 8">
    <name type="scientific">Brachionus plicatilis</name>
    <name type="common">Marine rotifer</name>
    <name type="synonym">Brachionus muelleri</name>
    <dbReference type="NCBI Taxonomy" id="10195"/>
    <lineage>
        <taxon>Eukaryota</taxon>
        <taxon>Metazoa</taxon>
        <taxon>Spiralia</taxon>
        <taxon>Gnathifera</taxon>
        <taxon>Rotifera</taxon>
        <taxon>Eurotatoria</taxon>
        <taxon>Monogononta</taxon>
        <taxon>Pseudotrocha</taxon>
        <taxon>Ploima</taxon>
        <taxon>Brachionidae</taxon>
        <taxon>Brachionus</taxon>
    </lineage>
</organism>
<reference evidence="7 8" key="1">
    <citation type="journal article" date="2018" name="Sci. Rep.">
        <title>Genomic signatures of local adaptation to the degree of environmental predictability in rotifers.</title>
        <authorList>
            <person name="Franch-Gras L."/>
            <person name="Hahn C."/>
            <person name="Garcia-Roger E.M."/>
            <person name="Carmona M.J."/>
            <person name="Serra M."/>
            <person name="Gomez A."/>
        </authorList>
    </citation>
    <scope>NUCLEOTIDE SEQUENCE [LARGE SCALE GENOMIC DNA]</scope>
    <source>
        <strain evidence="7">HYR1</strain>
    </source>
</reference>
<dbReference type="GO" id="GO:0005509">
    <property type="term" value="F:calcium ion binding"/>
    <property type="evidence" value="ECO:0007669"/>
    <property type="project" value="InterPro"/>
</dbReference>
<dbReference type="STRING" id="10195.A0A3M7SGZ6"/>
<dbReference type="PROSITE" id="PS00018">
    <property type="entry name" value="EF_HAND_1"/>
    <property type="match status" value="2"/>
</dbReference>
<keyword evidence="8" id="KW-1185">Reference proteome</keyword>
<protein>
    <submittedName>
        <fullName evidence="7">Multiple coagulation factor deficiency 2</fullName>
    </submittedName>
</protein>
<evidence type="ECO:0000256" key="4">
    <source>
        <dbReference type="SAM" id="MobiDB-lite"/>
    </source>
</evidence>
<evidence type="ECO:0000259" key="6">
    <source>
        <dbReference type="Pfam" id="PF13499"/>
    </source>
</evidence>
<accession>A0A3M7SGZ6</accession>
<sequence length="164" mass="19138">MYTNLFLLVVFCFFVVNCHQNHHQDQKVFQQSGQHQQAGQHHEAGQHHQNSMMDNINKEHVLEHLDGVINKPKDQMTIDEQNFYYFKLHDYDNNNMLDGLELVSAFAHSDEHTTNPTDDPNQNKPIPRISDSELMKLIDGIMKDEDKNTDGYITYQEFLHAIKG</sequence>
<dbReference type="EMBL" id="REGN01001377">
    <property type="protein sequence ID" value="RNA35042.1"/>
    <property type="molecule type" value="Genomic_DNA"/>
</dbReference>
<feature type="chain" id="PRO_5018084429" evidence="5">
    <location>
        <begin position="21"/>
        <end position="164"/>
    </location>
</feature>
<dbReference type="PANTHER" id="PTHR23104:SF17">
    <property type="entry name" value="EF-HAND DOMAIN-CONTAINING PROTEIN"/>
    <property type="match status" value="1"/>
</dbReference>
<feature type="compositionally biased region" description="Low complexity" evidence="4">
    <location>
        <begin position="30"/>
        <end position="39"/>
    </location>
</feature>
<dbReference type="Proteomes" id="UP000276133">
    <property type="component" value="Unassembled WGS sequence"/>
</dbReference>
<evidence type="ECO:0000256" key="2">
    <source>
        <dbReference type="ARBA" id="ARBA00022737"/>
    </source>
</evidence>
<dbReference type="InterPro" id="IPR002048">
    <property type="entry name" value="EF_hand_dom"/>
</dbReference>
<dbReference type="AlphaFoldDB" id="A0A3M7SGZ6"/>
<keyword evidence="3" id="KW-0106">Calcium</keyword>
<evidence type="ECO:0000313" key="8">
    <source>
        <dbReference type="Proteomes" id="UP000276133"/>
    </source>
</evidence>
<dbReference type="InterPro" id="IPR011992">
    <property type="entry name" value="EF-hand-dom_pair"/>
</dbReference>
<dbReference type="PANTHER" id="PTHR23104">
    <property type="entry name" value="MULTIPLE COAGULATION FACTOR DEFICIENCY PROTEIN 2 NEURAL STEM CELL DERIVED NEURONAL SURVIVAL PROTEIN"/>
    <property type="match status" value="1"/>
</dbReference>
<evidence type="ECO:0000256" key="5">
    <source>
        <dbReference type="SAM" id="SignalP"/>
    </source>
</evidence>
<dbReference type="SUPFAM" id="SSF47473">
    <property type="entry name" value="EF-hand"/>
    <property type="match status" value="1"/>
</dbReference>